<dbReference type="Pfam" id="PF05593">
    <property type="entry name" value="RHS_repeat"/>
    <property type="match status" value="1"/>
</dbReference>
<dbReference type="RefSeq" id="WP_187742461.1">
    <property type="nucleotide sequence ID" value="NZ_CP060825.1"/>
</dbReference>
<dbReference type="NCBIfam" id="TIGR01643">
    <property type="entry name" value="YD_repeat_2x"/>
    <property type="match status" value="3"/>
</dbReference>
<dbReference type="PANTHER" id="PTHR32305">
    <property type="match status" value="1"/>
</dbReference>
<sequence>MPFHGRLLNRRIPGRLLAATTLGVTLALTGSTVQAVPVAPGEQGRGRPGVQHFGDPVEGRDAKAAKRPSDAARKAAVTALDKAVWPGGGSAELAVAASGEEKVVGGLPVTVGSVPVKAAKAAGASASSSPAEVRVDVLPAKRAGELGAGAVLRVERSDAAAEAAPVRLSVDYSAFAEGYGGSYASRLHLVQLPACAAVAVPGSEDCPELPKSLATVNDPEARTVSASVTAAPAQEPGASTMAAEAAPLVALAAGPSSAQGSYKATSLAPASSWSVANSSGGFSWNYPMRTVPTPGGLSPTVGLGYSSQSADGRTAVTNNQGSWVGEGFSYDAGFIERRYKPCSEDGHSTSGEQCWAFDNASIMLNGTSSELIKDDDTGAWKFASDDGTKVEKLTGATNGDDNGEHWKVTTADGTEYWFGLNRLPGWADGKETTGSTWTAPVFGDDSGEPCYNATFTSAHCKQAWRWSLDYVKDTHGNVMSYFYAPETNHYALNGKTDVNGTAYHRGGWLKRIDYGQRDGQVYAAKAPARVVFETAERCLPTSDFDCAESKRTKANAARWPDTPVDQECKADTKCTVGQTFWTTKRLTGITTQMRKSATEYQDVDAWTFTHLFTDNGDDSKTLWLSKLEHEGRVGTAAKLPALELFGEQLTNRVDAIGDNIAPFKRYRLAAVVSETGSQLDVNYAPVECSAGSLPKPGESVKRCYPVKWSPPGTIEPITDWFHKYVVAEIVETDRTGGGDSLVTRYDYKGDAAWRKAKPDGITDDKYLTWGGWQGYGKVTVTSGSADEQSTRIDYTYLQGMDGDKDPDGGTRSVKVKDSTGAEFTDAEEFTGHQLEAQTWNGGKVVSKVIGTPWKVNTATQTRSWGTTHASIVRTETERGFELRSGGAWLESKTVTKYDTANGTGRVTEVDDQGDVSTSSDDTCTRTWYADNTTANLLTLPSRSESVGVKCSVTPDRKTQVHADERTSYDNKAFGQAPTRGLATTTERLTAHNGTTGTYQVTGTTTYDAFGRPLSQKDASGAETKTSYTDVNGLISQTKHTNALNHVTTTDYLPAWGMSAGQTDPNGKRTDLAYDGLGRLTSVWLPDRAKTQTPSIKYSYNVRRDKVTAIRTEKIENDRSYGSEHQLYDSLLRPRQLQTEGPNGTRMVADSFYDGTGKVKQTNATYNAAGAASDELLIVRNGEVGQQSLMRYDSLGRPTAQIMAVSGAEQWRTTTTYDGERITVDPPQGGVPTTSITDAKGNTKEIWHYKGDSPNPLLGYDVTKYTFTRQNQLETVTDAKGNQWRYEYDLLGRKTKSVDPDAGTSTTQYDGLDRPVSATDGRGRKISTAYDKLGRTLSTWQGDVNTGTKITETRYDKAGLLGRAYASLSYVSPTEYFANVTQTWDDLYRPLRTDYVVPQSQGGLAGTYSFTAAYNRDGTVQSNGLPAAGALPAEVLVSGYDDLQRPTSLTGSSSYVTGSVYSGKSHLLQLELHSGSGKKVWQTFDYETGTDRLRTSTVDVYGAPAPVKQSHYSYDQAGNVLSIADTSNTALPDVQCFGYDARKRLAEAWTPAATAAEAAGGGSTGSVAPVEGSSPAACQAAPGAKALGGPAPYWKSYVTDAIGNRTSETVHDTGLNPAKNITRTYTYGGAGTLGDGPHQVTKVVENTPTGDKQSTYEYDDSGNTTKRTIGGDAQTLEWTDAGKLARAKEANGSATTYLYDSDGNRVQRKDTTGTTVYLPGMELKLSADGAKKSATRYYAHAGQTVAVRTDDGMLSFLAADHHGTGELAVDAVTGSVSQRRFDPFGVERGTATGTWPGEKGFVGGTIDKSTGLTHLGAREYDAVIGKFISVDPIIDYTQPQQINGYAYANNTPVTHADPSGMAIPECLQGLIECRGGLPVPSKDKPPTDDEEKAVSGAETTLAGAQGQQTAAKQRIKSAGKALVKIARDILGVDAALDCVSSGDMGACGETLLNIAGSFAGGLAGKILAKYGAPWNWAKGAKLAKRVVNLVGDLIGGVKDLWKANKAVGKAKDGLAKAKDALAAAKKKAAEALKKKKSECHSFLPGTRVLLADGSTKPIEDVVLGDKVAVTDPLTGETTVREVAGTIVTEDDKHFVDLTITGGSGEAEALIATTTHPFWVVSEAEWVEAGDLRPGMTLRTPSGDTAEVTDTRHFEQRQRTHDLTITGIHAYYVLAGATPLLVHNCDVALGMKDEGTYQWAERNDWKHFGKAEGWQGPVESAIADSNVRLHVNMKGIPDFATAAKDGLNPTHPYATDQEMGMIARAVVHGKRSWDSIKFYKPNAKGDLEETKIAEPDWSTFDRIRGYINDPGRMCGC</sequence>
<dbReference type="PANTHER" id="PTHR32305:SF17">
    <property type="entry name" value="TRNA NUCLEASE WAPA"/>
    <property type="match status" value="1"/>
</dbReference>
<reference evidence="5 6" key="1">
    <citation type="submission" date="2020-08" db="EMBL/GenBank/DDBJ databases">
        <title>A novel species.</title>
        <authorList>
            <person name="Gao J."/>
        </authorList>
    </citation>
    <scope>NUCLEOTIDE SEQUENCE [LARGE SCALE GENOMIC DNA]</scope>
    <source>
        <strain evidence="5 6">CRPJ-33</strain>
    </source>
</reference>
<evidence type="ECO:0000256" key="2">
    <source>
        <dbReference type="SAM" id="MobiDB-lite"/>
    </source>
</evidence>
<dbReference type="EMBL" id="CP060825">
    <property type="protein sequence ID" value="QNP65380.1"/>
    <property type="molecule type" value="Genomic_DNA"/>
</dbReference>
<dbReference type="Pfam" id="PF07591">
    <property type="entry name" value="PT-HINT"/>
    <property type="match status" value="1"/>
</dbReference>
<gene>
    <name evidence="5" type="ORF">IAG43_22270</name>
</gene>
<evidence type="ECO:0000259" key="4">
    <source>
        <dbReference type="SMART" id="SM00306"/>
    </source>
</evidence>
<feature type="chain" id="PRO_5028799830" evidence="3">
    <location>
        <begin position="36"/>
        <end position="2314"/>
    </location>
</feature>
<feature type="domain" description="Hint" evidence="4">
    <location>
        <begin position="2038"/>
        <end position="2140"/>
    </location>
</feature>
<dbReference type="InterPro" id="IPR030934">
    <property type="entry name" value="Intein_C"/>
</dbReference>
<evidence type="ECO:0000313" key="6">
    <source>
        <dbReference type="Proteomes" id="UP000516230"/>
    </source>
</evidence>
<dbReference type="SMART" id="SM00306">
    <property type="entry name" value="HintN"/>
    <property type="match status" value="1"/>
</dbReference>
<keyword evidence="6" id="KW-1185">Reference proteome</keyword>
<dbReference type="Proteomes" id="UP000516230">
    <property type="component" value="Chromosome"/>
</dbReference>
<evidence type="ECO:0000256" key="1">
    <source>
        <dbReference type="ARBA" id="ARBA00022737"/>
    </source>
</evidence>
<feature type="compositionally biased region" description="Polar residues" evidence="2">
    <location>
        <begin position="1647"/>
        <end position="1666"/>
    </location>
</feature>
<dbReference type="PROSITE" id="PS50818">
    <property type="entry name" value="INTEIN_C_TER"/>
    <property type="match status" value="1"/>
</dbReference>
<evidence type="ECO:0000256" key="3">
    <source>
        <dbReference type="SAM" id="SignalP"/>
    </source>
</evidence>
<keyword evidence="3" id="KW-0732">Signal</keyword>
<feature type="region of interest" description="Disordered" evidence="2">
    <location>
        <begin position="1556"/>
        <end position="1578"/>
    </location>
</feature>
<dbReference type="InterPro" id="IPR022385">
    <property type="entry name" value="Rhs_assc_core"/>
</dbReference>
<feature type="region of interest" description="Disordered" evidence="2">
    <location>
        <begin position="1295"/>
        <end position="1320"/>
    </location>
</feature>
<feature type="region of interest" description="Disordered" evidence="2">
    <location>
        <begin position="1647"/>
        <end position="1670"/>
    </location>
</feature>
<name>A0A7H0HXW4_9ACTN</name>
<dbReference type="KEGG" id="sgj:IAG43_22270"/>
<dbReference type="InterPro" id="IPR031325">
    <property type="entry name" value="RHS_repeat"/>
</dbReference>
<dbReference type="InterPro" id="IPR056823">
    <property type="entry name" value="TEN-like_YD-shell"/>
</dbReference>
<accession>A0A7H0HXW4</accession>
<feature type="signal peptide" evidence="3">
    <location>
        <begin position="1"/>
        <end position="35"/>
    </location>
</feature>
<feature type="compositionally biased region" description="Low complexity" evidence="2">
    <location>
        <begin position="1895"/>
        <end position="1907"/>
    </location>
</feature>
<dbReference type="InterPro" id="IPR003587">
    <property type="entry name" value="Hint_dom_N"/>
</dbReference>
<dbReference type="NCBIfam" id="TIGR03696">
    <property type="entry name" value="Rhs_assc_core"/>
    <property type="match status" value="1"/>
</dbReference>
<keyword evidence="1" id="KW-0677">Repeat</keyword>
<dbReference type="Gene3D" id="2.170.16.10">
    <property type="entry name" value="Hedgehog/Intein (Hint) domain"/>
    <property type="match status" value="1"/>
</dbReference>
<dbReference type="SUPFAM" id="SSF51294">
    <property type="entry name" value="Hedgehog/intein (Hint) domain"/>
    <property type="match status" value="1"/>
</dbReference>
<evidence type="ECO:0000313" key="5">
    <source>
        <dbReference type="EMBL" id="QNP65380.1"/>
    </source>
</evidence>
<dbReference type="Gene3D" id="2.180.10.10">
    <property type="entry name" value="RHS repeat-associated core"/>
    <property type="match status" value="2"/>
</dbReference>
<dbReference type="CDD" id="cd00081">
    <property type="entry name" value="Hint"/>
    <property type="match status" value="1"/>
</dbReference>
<feature type="compositionally biased region" description="Low complexity" evidence="2">
    <location>
        <begin position="1564"/>
        <end position="1578"/>
    </location>
</feature>
<dbReference type="Pfam" id="PF25023">
    <property type="entry name" value="TEN_YD-shell"/>
    <property type="match status" value="1"/>
</dbReference>
<proteinExistence type="predicted"/>
<feature type="region of interest" description="Disordered" evidence="2">
    <location>
        <begin position="1876"/>
        <end position="1907"/>
    </location>
</feature>
<organism evidence="5 6">
    <name type="scientific">Streptomyces genisteinicus</name>
    <dbReference type="NCBI Taxonomy" id="2768068"/>
    <lineage>
        <taxon>Bacteria</taxon>
        <taxon>Bacillati</taxon>
        <taxon>Actinomycetota</taxon>
        <taxon>Actinomycetes</taxon>
        <taxon>Kitasatosporales</taxon>
        <taxon>Streptomycetaceae</taxon>
        <taxon>Streptomyces</taxon>
    </lineage>
</organism>
<dbReference type="InterPro" id="IPR050708">
    <property type="entry name" value="T6SS_VgrG/RHS"/>
</dbReference>
<dbReference type="InterPro" id="IPR036844">
    <property type="entry name" value="Hint_dom_sf"/>
</dbReference>
<dbReference type="InterPro" id="IPR006530">
    <property type="entry name" value="YD"/>
</dbReference>
<protein>
    <submittedName>
        <fullName evidence="5">Sugar-binding protein</fullName>
    </submittedName>
</protein>